<proteinExistence type="predicted"/>
<dbReference type="AlphaFoldDB" id="A0A1H0J893"/>
<dbReference type="InterPro" id="IPR036249">
    <property type="entry name" value="Thioredoxin-like_sf"/>
</dbReference>
<evidence type="ECO:0000313" key="2">
    <source>
        <dbReference type="EMBL" id="SDO39946.1"/>
    </source>
</evidence>
<gene>
    <name evidence="2" type="ORF">SAMN05421820_114112</name>
</gene>
<dbReference type="Gene3D" id="3.40.30.10">
    <property type="entry name" value="Glutaredoxin"/>
    <property type="match status" value="1"/>
</dbReference>
<dbReference type="InterPro" id="IPR013766">
    <property type="entry name" value="Thioredoxin_domain"/>
</dbReference>
<name>A0A1H0J893_9SPHI</name>
<dbReference type="PANTHER" id="PTHR42852">
    <property type="entry name" value="THIOL:DISULFIDE INTERCHANGE PROTEIN DSBE"/>
    <property type="match status" value="1"/>
</dbReference>
<keyword evidence="2" id="KW-0413">Isomerase</keyword>
<keyword evidence="3" id="KW-1185">Reference proteome</keyword>
<dbReference type="Pfam" id="PF08534">
    <property type="entry name" value="Redoxin"/>
    <property type="match status" value="1"/>
</dbReference>
<dbReference type="CDD" id="cd02966">
    <property type="entry name" value="TlpA_like_family"/>
    <property type="match status" value="1"/>
</dbReference>
<reference evidence="3" key="1">
    <citation type="submission" date="2016-10" db="EMBL/GenBank/DDBJ databases">
        <authorList>
            <person name="Varghese N."/>
            <person name="Submissions S."/>
        </authorList>
    </citation>
    <scope>NUCLEOTIDE SEQUENCE [LARGE SCALE GENOMIC DNA]</scope>
    <source>
        <strain evidence="3">DSM 19110</strain>
    </source>
</reference>
<dbReference type="Proteomes" id="UP000183200">
    <property type="component" value="Unassembled WGS sequence"/>
</dbReference>
<dbReference type="RefSeq" id="WP_074612514.1">
    <property type="nucleotide sequence ID" value="NZ_FNGY01000014.1"/>
</dbReference>
<sequence length="250" mass="28792">MRSISLVILLLLALKSYSQRNLYTFNNGSFVEEDKIKLYFDAAKKTLPSTHEMTTVIYHKLMKKDTVINYISFSVSKKTSNKESAVFKFEYKQDSTFLLLNQMLPAFKLRDMNGKEISSTQLLGKPTFINFWAIYCGPCIAEMPQLSRLKERYKDKVNFVSITENSTADDHLSDFLKNKDFNFQVLDGGQAYKDELKIAALPRNLFIDKNGVLRYIQGNYPAITGTTDMAIDDKDNYFTKIIEELIKNSK</sequence>
<dbReference type="PANTHER" id="PTHR42852:SF17">
    <property type="entry name" value="THIOREDOXIN-LIKE PROTEIN HI_1115"/>
    <property type="match status" value="1"/>
</dbReference>
<dbReference type="EMBL" id="FNGY01000014">
    <property type="protein sequence ID" value="SDO39946.1"/>
    <property type="molecule type" value="Genomic_DNA"/>
</dbReference>
<accession>A0A1H0J893</accession>
<organism evidence="2 3">
    <name type="scientific">Pedobacter steynii</name>
    <dbReference type="NCBI Taxonomy" id="430522"/>
    <lineage>
        <taxon>Bacteria</taxon>
        <taxon>Pseudomonadati</taxon>
        <taxon>Bacteroidota</taxon>
        <taxon>Sphingobacteriia</taxon>
        <taxon>Sphingobacteriales</taxon>
        <taxon>Sphingobacteriaceae</taxon>
        <taxon>Pedobacter</taxon>
    </lineage>
</organism>
<protein>
    <submittedName>
        <fullName evidence="2">Thiol-disulfide isomerase or thioredoxin</fullName>
    </submittedName>
</protein>
<evidence type="ECO:0000259" key="1">
    <source>
        <dbReference type="PROSITE" id="PS51352"/>
    </source>
</evidence>
<dbReference type="PROSITE" id="PS51352">
    <property type="entry name" value="THIOREDOXIN_2"/>
    <property type="match status" value="1"/>
</dbReference>
<dbReference type="GO" id="GO:0016491">
    <property type="term" value="F:oxidoreductase activity"/>
    <property type="evidence" value="ECO:0007669"/>
    <property type="project" value="InterPro"/>
</dbReference>
<feature type="domain" description="Thioredoxin" evidence="1">
    <location>
        <begin position="98"/>
        <end position="247"/>
    </location>
</feature>
<dbReference type="OrthoDB" id="9815205at2"/>
<dbReference type="GO" id="GO:0016853">
    <property type="term" value="F:isomerase activity"/>
    <property type="evidence" value="ECO:0007669"/>
    <property type="project" value="UniProtKB-KW"/>
</dbReference>
<evidence type="ECO:0000313" key="3">
    <source>
        <dbReference type="Proteomes" id="UP000183200"/>
    </source>
</evidence>
<dbReference type="InterPro" id="IPR013740">
    <property type="entry name" value="Redoxin"/>
</dbReference>
<dbReference type="InterPro" id="IPR050553">
    <property type="entry name" value="Thioredoxin_ResA/DsbE_sf"/>
</dbReference>
<dbReference type="SUPFAM" id="SSF52833">
    <property type="entry name" value="Thioredoxin-like"/>
    <property type="match status" value="1"/>
</dbReference>